<reference evidence="1 2" key="1">
    <citation type="submission" date="2017-01" db="EMBL/GenBank/DDBJ databases">
        <authorList>
            <person name="Mah S.A."/>
            <person name="Swanson W.J."/>
            <person name="Moy G.W."/>
            <person name="Vacquier V.D."/>
        </authorList>
    </citation>
    <scope>NUCLEOTIDE SEQUENCE [LARGE SCALE GENOMIC DNA]</scope>
    <source>
        <strain evidence="1 2">DSM 29590</strain>
    </source>
</reference>
<keyword evidence="2" id="KW-1185">Reference proteome</keyword>
<sequence>MRRFFLIALLALCACKEETKADGAIALPRPEAAPLAYWEPAEWQRTGDELLPLDNIGAQLAPIWREVSSCGEVAYQSPGRSDAFEIRLLYIYDRAAQRFANLACDMESHGYYVSHVARVKKDVWSDYEMAVQPRHFTFLRIQSADGLADFMLYHVAGYHPGSESPQVGGCNRDEGYCWLDYYPGYVTNLSNGLYTRFKIARTDRNDHIEDSGAVALLLGKDMPEVAAFVGGATDGIPRALAQRALVREVQRQYPEGLGEALDLYGYTRPMTNGVVIEDVGANFGLAGTDASYLITTIGEPVCEPTENEAVRQCKLIVETSLFAYNRATGSRQTKFAQIANVAASGNQRGEIEALFVRGEDGWRMIITDQIARFLSGVDRKNDWVVVTSDGRTLSGAPAVSCIADPSLC</sequence>
<evidence type="ECO:0000313" key="1">
    <source>
        <dbReference type="EMBL" id="SIS00340.1"/>
    </source>
</evidence>
<dbReference type="Proteomes" id="UP000186019">
    <property type="component" value="Unassembled WGS sequence"/>
</dbReference>
<organism evidence="1 2">
    <name type="scientific">Roseovarius nanhaiticus</name>
    <dbReference type="NCBI Taxonomy" id="573024"/>
    <lineage>
        <taxon>Bacteria</taxon>
        <taxon>Pseudomonadati</taxon>
        <taxon>Pseudomonadota</taxon>
        <taxon>Alphaproteobacteria</taxon>
        <taxon>Rhodobacterales</taxon>
        <taxon>Roseobacteraceae</taxon>
        <taxon>Roseovarius</taxon>
    </lineage>
</organism>
<dbReference type="EMBL" id="FTNV01000001">
    <property type="protein sequence ID" value="SIS00340.1"/>
    <property type="molecule type" value="Genomic_DNA"/>
</dbReference>
<protein>
    <recommendedName>
        <fullName evidence="3">Lipoprotein</fullName>
    </recommendedName>
</protein>
<evidence type="ECO:0000313" key="2">
    <source>
        <dbReference type="Proteomes" id="UP000186019"/>
    </source>
</evidence>
<dbReference type="OrthoDB" id="7863142at2"/>
<dbReference type="STRING" id="573024.SAMN05216208_1049"/>
<dbReference type="PROSITE" id="PS51257">
    <property type="entry name" value="PROKAR_LIPOPROTEIN"/>
    <property type="match status" value="1"/>
</dbReference>
<dbReference type="RefSeq" id="WP_076531653.1">
    <property type="nucleotide sequence ID" value="NZ_FOAC01000001.1"/>
</dbReference>
<name>A0A1N7FJ72_9RHOB</name>
<dbReference type="AlphaFoldDB" id="A0A1N7FJ72"/>
<evidence type="ECO:0008006" key="3">
    <source>
        <dbReference type="Google" id="ProtNLM"/>
    </source>
</evidence>
<proteinExistence type="predicted"/>
<accession>A0A1N7FJ72</accession>
<gene>
    <name evidence="1" type="ORF">SAMN05421666_1087</name>
</gene>